<keyword evidence="2" id="KW-1185">Reference proteome</keyword>
<evidence type="ECO:0008006" key="3">
    <source>
        <dbReference type="Google" id="ProtNLM"/>
    </source>
</evidence>
<dbReference type="OrthoDB" id="9793819at2"/>
<dbReference type="Gene3D" id="3.90.1140.10">
    <property type="entry name" value="Cyclic phosphodiesterase"/>
    <property type="match status" value="1"/>
</dbReference>
<protein>
    <recommendedName>
        <fullName evidence="3">RNA 2',3'-cyclic phosphodiesterase</fullName>
    </recommendedName>
</protein>
<dbReference type="EMBL" id="CCEJ010000009">
    <property type="protein sequence ID" value="CDR34748.1"/>
    <property type="molecule type" value="Genomic_DNA"/>
</dbReference>
<dbReference type="RefSeq" id="WP_041018284.1">
    <property type="nucleotide sequence ID" value="NZ_CCEJ010000009.1"/>
</dbReference>
<evidence type="ECO:0000313" key="2">
    <source>
        <dbReference type="Proteomes" id="UP000031552"/>
    </source>
</evidence>
<reference evidence="1" key="1">
    <citation type="submission" date="2013-12" db="EMBL/GenBank/DDBJ databases">
        <authorList>
            <person name="Linke B."/>
        </authorList>
    </citation>
    <scope>NUCLEOTIDE SEQUENCE [LARGE SCALE GENOMIC DNA]</scope>
    <source>
        <strain evidence="1">CRIB-18</strain>
    </source>
</reference>
<dbReference type="STRING" id="1437425.CSEC_1941"/>
<comment type="caution">
    <text evidence="1">The sequence shown here is derived from an EMBL/GenBank/DDBJ whole genome shotgun (WGS) entry which is preliminary data.</text>
</comment>
<accession>A0A090D2Y9</accession>
<dbReference type="Proteomes" id="UP000031552">
    <property type="component" value="Unassembled WGS sequence"/>
</dbReference>
<sequence>MNQYALGILLPQEIKKSIFFIQSGIPNITWLNPEDLFFPVQFFGLLSAEDRLDLLSLLDTFSFPSLNLKLAKIKVSINKHNSGFIYSEIEASSLPLLQKFAKDLKEHIKPLNLSFSKERKEFQTLVGSFKNTNPEFLSYYLETKNSFLTPSWKTEIYSFLEIPLNSFHISIEKKFLKTS</sequence>
<name>A0A090D2Y9_9BACT</name>
<dbReference type="AlphaFoldDB" id="A0A090D2Y9"/>
<gene>
    <name evidence="1" type="ORF">CSEC_1941</name>
</gene>
<organism evidence="1 2">
    <name type="scientific">Candidatus Criblamydia sequanensis CRIB-18</name>
    <dbReference type="NCBI Taxonomy" id="1437425"/>
    <lineage>
        <taxon>Bacteria</taxon>
        <taxon>Pseudomonadati</taxon>
        <taxon>Chlamydiota</taxon>
        <taxon>Chlamydiia</taxon>
        <taxon>Parachlamydiales</taxon>
        <taxon>Candidatus Criblamydiaceae</taxon>
        <taxon>Candidatus Criblamydia</taxon>
    </lineage>
</organism>
<reference evidence="1" key="2">
    <citation type="submission" date="2014-09" db="EMBL/GenBank/DDBJ databases">
        <title>Criblamydia sequanensis harbors a mega-plasmid encoding arsenite resistance.</title>
        <authorList>
            <person name="Bertelli C."/>
            <person name="Goesmann A."/>
            <person name="Greub G."/>
        </authorList>
    </citation>
    <scope>NUCLEOTIDE SEQUENCE [LARGE SCALE GENOMIC DNA]</scope>
    <source>
        <strain evidence="1">CRIB-18</strain>
    </source>
</reference>
<proteinExistence type="predicted"/>
<evidence type="ECO:0000313" key="1">
    <source>
        <dbReference type="EMBL" id="CDR34748.1"/>
    </source>
</evidence>